<dbReference type="AlphaFoldDB" id="A0A5N4WMJ1"/>
<name>A0A5N4WMJ1_9GAMM</name>
<proteinExistence type="predicted"/>
<dbReference type="RefSeq" id="WP_151504044.1">
    <property type="nucleotide sequence ID" value="NZ_VXLD01000002.1"/>
</dbReference>
<evidence type="ECO:0000313" key="2">
    <source>
        <dbReference type="EMBL" id="KAB1857826.1"/>
    </source>
</evidence>
<dbReference type="Proteomes" id="UP000325788">
    <property type="component" value="Unassembled WGS sequence"/>
</dbReference>
<evidence type="ECO:0000259" key="1">
    <source>
        <dbReference type="Pfam" id="PF03167"/>
    </source>
</evidence>
<gene>
    <name evidence="2" type="ORF">F4W09_03545</name>
</gene>
<dbReference type="Pfam" id="PF03167">
    <property type="entry name" value="UDG"/>
    <property type="match status" value="1"/>
</dbReference>
<comment type="caution">
    <text evidence="2">The sequence shown here is derived from an EMBL/GenBank/DDBJ whole genome shotgun (WGS) entry which is preliminary data.</text>
</comment>
<reference evidence="2 3" key="1">
    <citation type="submission" date="2019-09" db="EMBL/GenBank/DDBJ databases">
        <title>Draft genome sequence of Acinetobacter tandoii W4-4-4 isolated from environmental water sample.</title>
        <authorList>
            <person name="Wee S.K."/>
            <person name="Yan B."/>
            <person name="Mustaffa S.B."/>
            <person name="Yap E.P.H."/>
        </authorList>
    </citation>
    <scope>NUCLEOTIDE SEQUENCE [LARGE SCALE GENOMIC DNA]</scope>
    <source>
        <strain evidence="2 3">W4-4-4</strain>
    </source>
</reference>
<evidence type="ECO:0000313" key="3">
    <source>
        <dbReference type="Proteomes" id="UP000325788"/>
    </source>
</evidence>
<protein>
    <recommendedName>
        <fullName evidence="1">Uracil-DNA glycosylase-like domain-containing protein</fullName>
    </recommendedName>
</protein>
<dbReference type="InterPro" id="IPR005122">
    <property type="entry name" value="Uracil-DNA_glycosylase-like"/>
</dbReference>
<sequence length="260" mass="28994">MGIKSYSEMVAAIQKLQFQQTKDLPVLDELKIAQEGNISSYYIPFDYVSQNAKVVLVGITPGKTQLFNALSSVQSSLTKGLEQEEVLKMAKNEGAFSGTLRNNLIKLLDHIGLHEKLGITSTASLFDRDAHLVHTTSVLKHPVFINGKDYSGSTPNMLKHPLLREMINAYLMEEIRQLPKAIYIPLGPKVSQVFEYLIQQGLLQDQQVLFGLPHPSGANAERIAYFLGNKARESLSNKTNPDLLDKAKLEILEKLSLNFN</sequence>
<accession>A0A5N4WMJ1</accession>
<dbReference type="EMBL" id="VXLD01000002">
    <property type="protein sequence ID" value="KAB1857826.1"/>
    <property type="molecule type" value="Genomic_DNA"/>
</dbReference>
<organism evidence="2 3">
    <name type="scientific">Acinetobacter tandoii</name>
    <dbReference type="NCBI Taxonomy" id="202954"/>
    <lineage>
        <taxon>Bacteria</taxon>
        <taxon>Pseudomonadati</taxon>
        <taxon>Pseudomonadota</taxon>
        <taxon>Gammaproteobacteria</taxon>
        <taxon>Moraxellales</taxon>
        <taxon>Moraxellaceae</taxon>
        <taxon>Acinetobacter</taxon>
    </lineage>
</organism>
<feature type="domain" description="Uracil-DNA glycosylase-like" evidence="1">
    <location>
        <begin position="45"/>
        <end position="222"/>
    </location>
</feature>